<dbReference type="RefSeq" id="WP_186284274.1">
    <property type="nucleotide sequence ID" value="NZ_JACMSF010000025.1"/>
</dbReference>
<dbReference type="PRINTS" id="PR00455">
    <property type="entry name" value="HTHTETR"/>
</dbReference>
<dbReference type="InterPro" id="IPR001647">
    <property type="entry name" value="HTH_TetR"/>
</dbReference>
<comment type="caution">
    <text evidence="4">The sequence shown here is derived from an EMBL/GenBank/DDBJ whole genome shotgun (WGS) entry which is preliminary data.</text>
</comment>
<organism evidence="4 5">
    <name type="scientific">Streptomyces cupreus</name>
    <dbReference type="NCBI Taxonomy" id="2759956"/>
    <lineage>
        <taxon>Bacteria</taxon>
        <taxon>Bacillati</taxon>
        <taxon>Actinomycetota</taxon>
        <taxon>Actinomycetes</taxon>
        <taxon>Kitasatosporales</taxon>
        <taxon>Streptomycetaceae</taxon>
        <taxon>Streptomyces</taxon>
    </lineage>
</organism>
<protein>
    <submittedName>
        <fullName evidence="4">TetR/AcrR family transcriptional regulator</fullName>
    </submittedName>
</protein>
<keyword evidence="5" id="KW-1185">Reference proteome</keyword>
<dbReference type="PROSITE" id="PS50977">
    <property type="entry name" value="HTH_TETR_2"/>
    <property type="match status" value="1"/>
</dbReference>
<feature type="domain" description="HTH tetR-type" evidence="3">
    <location>
        <begin position="9"/>
        <end position="69"/>
    </location>
</feature>
<evidence type="ECO:0000259" key="3">
    <source>
        <dbReference type="PROSITE" id="PS50977"/>
    </source>
</evidence>
<dbReference type="PANTHER" id="PTHR30055:SF187">
    <property type="entry name" value="TRANSCRIPTIONAL REGULATORY PROTEIN"/>
    <property type="match status" value="1"/>
</dbReference>
<keyword evidence="1 2" id="KW-0238">DNA-binding</keyword>
<dbReference type="Gene3D" id="1.10.357.10">
    <property type="entry name" value="Tetracycline Repressor, domain 2"/>
    <property type="match status" value="1"/>
</dbReference>
<dbReference type="Proteomes" id="UP000584670">
    <property type="component" value="Unassembled WGS sequence"/>
</dbReference>
<dbReference type="GO" id="GO:0003700">
    <property type="term" value="F:DNA-binding transcription factor activity"/>
    <property type="evidence" value="ECO:0007669"/>
    <property type="project" value="TreeGrafter"/>
</dbReference>
<dbReference type="SUPFAM" id="SSF46689">
    <property type="entry name" value="Homeodomain-like"/>
    <property type="match status" value="1"/>
</dbReference>
<dbReference type="InterPro" id="IPR036271">
    <property type="entry name" value="Tet_transcr_reg_TetR-rel_C_sf"/>
</dbReference>
<dbReference type="EMBL" id="JACMSF010000025">
    <property type="protein sequence ID" value="MBC2904403.1"/>
    <property type="molecule type" value="Genomic_DNA"/>
</dbReference>
<dbReference type="PANTHER" id="PTHR30055">
    <property type="entry name" value="HTH-TYPE TRANSCRIPTIONAL REGULATOR RUTR"/>
    <property type="match status" value="1"/>
</dbReference>
<sequence length="200" mass="21791">MSPKQQRGKETARRLLAAALEVHEHKGPEGFTVQAVIATSGISLGSLYHHFGSFDGLAAALYGRCMADLLDTLIASLERTRTARTGVHAVVVAYLRFAEEQPAKARFIHASAYAGFLPAHTTAIAAAKAPRIERLLSWLRPHVQAGRVVDLPDPLTEMLLIGPVAETARRWLAGDPAIDLRHASRALPERIWQSLRGPRA</sequence>
<reference evidence="4 5" key="1">
    <citation type="submission" date="2020-08" db="EMBL/GenBank/DDBJ databases">
        <title>Streptomyces sp. PSKA01 genome sequencing and assembly.</title>
        <authorList>
            <person name="Mandal S."/>
            <person name="Maiti P.K."/>
            <person name="Das P."/>
        </authorList>
    </citation>
    <scope>NUCLEOTIDE SEQUENCE [LARGE SCALE GENOMIC DNA]</scope>
    <source>
        <strain evidence="4 5">PSKA01</strain>
    </source>
</reference>
<dbReference type="SUPFAM" id="SSF48498">
    <property type="entry name" value="Tetracyclin repressor-like, C-terminal domain"/>
    <property type="match status" value="1"/>
</dbReference>
<dbReference type="InterPro" id="IPR009057">
    <property type="entry name" value="Homeodomain-like_sf"/>
</dbReference>
<accession>A0A7X1MB46</accession>
<dbReference type="Pfam" id="PF00440">
    <property type="entry name" value="TetR_N"/>
    <property type="match status" value="1"/>
</dbReference>
<dbReference type="AlphaFoldDB" id="A0A7X1MB46"/>
<proteinExistence type="predicted"/>
<name>A0A7X1MB46_9ACTN</name>
<evidence type="ECO:0000313" key="5">
    <source>
        <dbReference type="Proteomes" id="UP000584670"/>
    </source>
</evidence>
<evidence type="ECO:0000313" key="4">
    <source>
        <dbReference type="EMBL" id="MBC2904403.1"/>
    </source>
</evidence>
<feature type="DNA-binding region" description="H-T-H motif" evidence="2">
    <location>
        <begin position="32"/>
        <end position="51"/>
    </location>
</feature>
<dbReference type="InterPro" id="IPR050109">
    <property type="entry name" value="HTH-type_TetR-like_transc_reg"/>
</dbReference>
<evidence type="ECO:0000256" key="2">
    <source>
        <dbReference type="PROSITE-ProRule" id="PRU00335"/>
    </source>
</evidence>
<evidence type="ECO:0000256" key="1">
    <source>
        <dbReference type="ARBA" id="ARBA00023125"/>
    </source>
</evidence>
<dbReference type="GO" id="GO:0000976">
    <property type="term" value="F:transcription cis-regulatory region binding"/>
    <property type="evidence" value="ECO:0007669"/>
    <property type="project" value="TreeGrafter"/>
</dbReference>
<gene>
    <name evidence="4" type="ORF">H4N64_22830</name>
</gene>